<dbReference type="Proteomes" id="UP000316304">
    <property type="component" value="Unassembled WGS sequence"/>
</dbReference>
<reference evidence="3 4" key="1">
    <citation type="submission" date="2019-02" db="EMBL/GenBank/DDBJ databases">
        <title>Deep-cultivation of Planctomycetes and their phenomic and genomic characterization uncovers novel biology.</title>
        <authorList>
            <person name="Wiegand S."/>
            <person name="Jogler M."/>
            <person name="Boedeker C."/>
            <person name="Pinto D."/>
            <person name="Vollmers J."/>
            <person name="Rivas-Marin E."/>
            <person name="Kohn T."/>
            <person name="Peeters S.H."/>
            <person name="Heuer A."/>
            <person name="Rast P."/>
            <person name="Oberbeckmann S."/>
            <person name="Bunk B."/>
            <person name="Jeske O."/>
            <person name="Meyerdierks A."/>
            <person name="Storesund J.E."/>
            <person name="Kallscheuer N."/>
            <person name="Luecker S."/>
            <person name="Lage O.M."/>
            <person name="Pohl T."/>
            <person name="Merkel B.J."/>
            <person name="Hornburger P."/>
            <person name="Mueller R.-W."/>
            <person name="Bruemmer F."/>
            <person name="Labrenz M."/>
            <person name="Spormann A.M."/>
            <person name="Op Den Camp H."/>
            <person name="Overmann J."/>
            <person name="Amann R."/>
            <person name="Jetten M.S.M."/>
            <person name="Mascher T."/>
            <person name="Medema M.H."/>
            <person name="Devos D.P."/>
            <person name="Kaster A.-K."/>
            <person name="Ovreas L."/>
            <person name="Rohde M."/>
            <person name="Galperin M.Y."/>
            <person name="Jogler C."/>
        </authorList>
    </citation>
    <scope>NUCLEOTIDE SEQUENCE [LARGE SCALE GENOMIC DNA]</scope>
    <source>
        <strain evidence="3 4">Pla52o</strain>
    </source>
</reference>
<evidence type="ECO:0000313" key="3">
    <source>
        <dbReference type="EMBL" id="TWU22164.1"/>
    </source>
</evidence>
<dbReference type="RefSeq" id="WP_146595386.1">
    <property type="nucleotide sequence ID" value="NZ_SJPT01000005.1"/>
</dbReference>
<sequence>MDTKIINPFESGSQWRRWNPHIHTPGTLLNDQFKSDWDGYLEAINDAAPAVEAIGITDYLCLEGYKAVVEKHRAGKLPKIRFLFPNVELRLSIETEKRKGVNLHLLFNPADLDHVAHIERALLELTFEYKGSPYRCSPGEFERLGRAHNNLLVDELAARSEGANQFKVSLDQLRKMFRNDTWIAENCIVAVAASNNDGTAGLQKDASFAATRKEIEAFAHVIFASNPNTRDFWLGKHPAHDVENLTANYGGRKPCLHGCDAHSVQKVCEPIEKRYCWIKGDPSFESLRQTLLEPEERVWIGESAPNRHDASQCIARISTKKTPWLSNGEIPMNAGLVAIIGSRGSGKTALADIIASGADVDSPLNLATSFIHRASTPVNYLEESEVHLYWGDGNHQPRWINKQISDQPGESVRYLSQQFVEQLCSAAGLAVELRKEIERVVFDTTRSEDRFATHSFEELSEVHLKPIRRERDVAQTAIASISDQVNAEETLTASIPATEKGQINRLKQIEKAREDMKGLIPKDREVRAARLAVLEAAFTKLNTQIELLNRAQRRVADLRREVDSIRNTTSPQQLDQLKTSFAEAALKEEQWDAFSLVFKGNVDQVIADQSAAISAKIKLLTEGTGIVVDVTSAPIETWPHEILKAERDRVQKEVGLDGQKQLRYTQLQKQLEASEKAQQKSVEELANAKGAADRRGGLLERRRKLYSEVFQSFLDEQKVLEQLYAPLQKTLENSTGSLERLRLAVSREIDLDAWIKRGEDLLDLRKESKLRGHGAMERQVRSDLVPAWRVGTAEAVAEAMQKFIANMHGEIMKSAPATVTPENKAVWIQKVATWLYSTDHIKMVYNVTYDGVAIEQLSPGTRGIVLLLLYLVIDEKDTRPLIIDQPEENLDPKSVFDELVPHFREARTRRQVIIVTHNANLVVNTDADQVIIASSEPNPSGGLPNVTYRCGSIENSVIRRTVCDILEGGEEAFRDRERRYRIQRDRDTQQPSA</sequence>
<gene>
    <name evidence="3" type="ORF">Pla52o_32170</name>
</gene>
<comment type="caution">
    <text evidence="3">The sequence shown here is derived from an EMBL/GenBank/DDBJ whole genome shotgun (WGS) entry which is preliminary data.</text>
</comment>
<dbReference type="NCBIfam" id="NF045780">
    <property type="entry name" value="TrlF_fam_ATP"/>
    <property type="match status" value="1"/>
</dbReference>
<accession>A0A5C6CF71</accession>
<dbReference type="Gene3D" id="3.40.50.300">
    <property type="entry name" value="P-loop containing nucleotide triphosphate hydrolases"/>
    <property type="match status" value="2"/>
</dbReference>
<evidence type="ECO:0000256" key="1">
    <source>
        <dbReference type="SAM" id="Coils"/>
    </source>
</evidence>
<dbReference type="EMBL" id="SJPT01000005">
    <property type="protein sequence ID" value="TWU22164.1"/>
    <property type="molecule type" value="Genomic_DNA"/>
</dbReference>
<dbReference type="AlphaFoldDB" id="A0A5C6CF71"/>
<feature type="coiled-coil region" evidence="1">
    <location>
        <begin position="531"/>
        <end position="568"/>
    </location>
</feature>
<organism evidence="3 4">
    <name type="scientific">Novipirellula galeiformis</name>
    <dbReference type="NCBI Taxonomy" id="2528004"/>
    <lineage>
        <taxon>Bacteria</taxon>
        <taxon>Pseudomonadati</taxon>
        <taxon>Planctomycetota</taxon>
        <taxon>Planctomycetia</taxon>
        <taxon>Pirellulales</taxon>
        <taxon>Pirellulaceae</taxon>
        <taxon>Novipirellula</taxon>
    </lineage>
</organism>
<evidence type="ECO:0000259" key="2">
    <source>
        <dbReference type="Pfam" id="PF13304"/>
    </source>
</evidence>
<dbReference type="InterPro" id="IPR054787">
    <property type="entry name" value="TrlF_ATPase"/>
</dbReference>
<proteinExistence type="predicted"/>
<dbReference type="InterPro" id="IPR003959">
    <property type="entry name" value="ATPase_AAA_core"/>
</dbReference>
<dbReference type="GO" id="GO:0016887">
    <property type="term" value="F:ATP hydrolysis activity"/>
    <property type="evidence" value="ECO:0007669"/>
    <property type="project" value="InterPro"/>
</dbReference>
<dbReference type="GO" id="GO:0005524">
    <property type="term" value="F:ATP binding"/>
    <property type="evidence" value="ECO:0007669"/>
    <property type="project" value="InterPro"/>
</dbReference>
<dbReference type="Pfam" id="PF13304">
    <property type="entry name" value="AAA_21"/>
    <property type="match status" value="1"/>
</dbReference>
<feature type="domain" description="ATPase AAA-type core" evidence="2">
    <location>
        <begin position="814"/>
        <end position="922"/>
    </location>
</feature>
<protein>
    <recommendedName>
        <fullName evidence="2">ATPase AAA-type core domain-containing protein</fullName>
    </recommendedName>
</protein>
<name>A0A5C6CF71_9BACT</name>
<dbReference type="InterPro" id="IPR027417">
    <property type="entry name" value="P-loop_NTPase"/>
</dbReference>
<dbReference type="OrthoDB" id="9791620at2"/>
<evidence type="ECO:0000313" key="4">
    <source>
        <dbReference type="Proteomes" id="UP000316304"/>
    </source>
</evidence>
<keyword evidence="1" id="KW-0175">Coiled coil</keyword>
<dbReference type="SUPFAM" id="SSF52540">
    <property type="entry name" value="P-loop containing nucleoside triphosphate hydrolases"/>
    <property type="match status" value="1"/>
</dbReference>
<keyword evidence="4" id="KW-1185">Reference proteome</keyword>